<name>A0AAX6GRE2_IRIPA</name>
<dbReference type="AlphaFoldDB" id="A0AAX6GRE2"/>
<evidence type="ECO:0000256" key="1">
    <source>
        <dbReference type="SAM" id="MobiDB-lite"/>
    </source>
</evidence>
<feature type="compositionally biased region" description="Basic and acidic residues" evidence="1">
    <location>
        <begin position="89"/>
        <end position="108"/>
    </location>
</feature>
<comment type="caution">
    <text evidence="2">The sequence shown here is derived from an EMBL/GenBank/DDBJ whole genome shotgun (WGS) entry which is preliminary data.</text>
</comment>
<sequence length="108" mass="12211">MKKEVREARGECLPVVNYSERLVVVFDNTAVARGSKERLRQWRSGSICSARAAIWRDFHCGSTQEGGAGRCSTRRWWRGDGEGAPSVADRWDPAREVDLAEHPPDRQI</sequence>
<keyword evidence="3" id="KW-1185">Reference proteome</keyword>
<dbReference type="Proteomes" id="UP001140949">
    <property type="component" value="Unassembled WGS sequence"/>
</dbReference>
<evidence type="ECO:0000313" key="2">
    <source>
        <dbReference type="EMBL" id="KAJ6831349.1"/>
    </source>
</evidence>
<protein>
    <submittedName>
        <fullName evidence="2">Uncharacterized protein</fullName>
    </submittedName>
</protein>
<evidence type="ECO:0000313" key="3">
    <source>
        <dbReference type="Proteomes" id="UP001140949"/>
    </source>
</evidence>
<reference evidence="2" key="2">
    <citation type="submission" date="2023-04" db="EMBL/GenBank/DDBJ databases">
        <authorList>
            <person name="Bruccoleri R.E."/>
            <person name="Oakeley E.J."/>
            <person name="Faust A.-M."/>
            <person name="Dessus-Babus S."/>
            <person name="Altorfer M."/>
            <person name="Burckhardt D."/>
            <person name="Oertli M."/>
            <person name="Naumann U."/>
            <person name="Petersen F."/>
            <person name="Wong J."/>
        </authorList>
    </citation>
    <scope>NUCLEOTIDE SEQUENCE</scope>
    <source>
        <strain evidence="2">GSM-AAB239-AS_SAM_17_03QT</strain>
        <tissue evidence="2">Leaf</tissue>
    </source>
</reference>
<reference evidence="2" key="1">
    <citation type="journal article" date="2023" name="GigaByte">
        <title>Genome assembly of the bearded iris, Iris pallida Lam.</title>
        <authorList>
            <person name="Bruccoleri R.E."/>
            <person name="Oakeley E.J."/>
            <person name="Faust A.M.E."/>
            <person name="Altorfer M."/>
            <person name="Dessus-Babus S."/>
            <person name="Burckhardt D."/>
            <person name="Oertli M."/>
            <person name="Naumann U."/>
            <person name="Petersen F."/>
            <person name="Wong J."/>
        </authorList>
    </citation>
    <scope>NUCLEOTIDE SEQUENCE</scope>
    <source>
        <strain evidence="2">GSM-AAB239-AS_SAM_17_03QT</strain>
    </source>
</reference>
<accession>A0AAX6GRE2</accession>
<feature type="region of interest" description="Disordered" evidence="1">
    <location>
        <begin position="81"/>
        <end position="108"/>
    </location>
</feature>
<organism evidence="2 3">
    <name type="scientific">Iris pallida</name>
    <name type="common">Sweet iris</name>
    <dbReference type="NCBI Taxonomy" id="29817"/>
    <lineage>
        <taxon>Eukaryota</taxon>
        <taxon>Viridiplantae</taxon>
        <taxon>Streptophyta</taxon>
        <taxon>Embryophyta</taxon>
        <taxon>Tracheophyta</taxon>
        <taxon>Spermatophyta</taxon>
        <taxon>Magnoliopsida</taxon>
        <taxon>Liliopsida</taxon>
        <taxon>Asparagales</taxon>
        <taxon>Iridaceae</taxon>
        <taxon>Iridoideae</taxon>
        <taxon>Irideae</taxon>
        <taxon>Iris</taxon>
    </lineage>
</organism>
<dbReference type="EMBL" id="JANAVB010016800">
    <property type="protein sequence ID" value="KAJ6831349.1"/>
    <property type="molecule type" value="Genomic_DNA"/>
</dbReference>
<proteinExistence type="predicted"/>
<gene>
    <name evidence="2" type="ORF">M6B38_349575</name>
</gene>